<comment type="caution">
    <text evidence="1">The sequence shown here is derived from an EMBL/GenBank/DDBJ whole genome shotgun (WGS) entry which is preliminary data.</text>
</comment>
<evidence type="ECO:0000313" key="1">
    <source>
        <dbReference type="EMBL" id="KAK3420916.1"/>
    </source>
</evidence>
<protein>
    <submittedName>
        <fullName evidence="1">Uncharacterized protein</fullName>
    </submittedName>
</protein>
<proteinExistence type="predicted"/>
<name>A0ACC3K3I9_EUCGR</name>
<dbReference type="EMBL" id="CM064441">
    <property type="protein sequence ID" value="KAK3420916.1"/>
    <property type="molecule type" value="Genomic_DNA"/>
</dbReference>
<accession>A0ACC3K3I9</accession>
<organism evidence="1 2">
    <name type="scientific">Eucalyptus grandis</name>
    <name type="common">Flooded gum</name>
    <dbReference type="NCBI Taxonomy" id="71139"/>
    <lineage>
        <taxon>Eukaryota</taxon>
        <taxon>Viridiplantae</taxon>
        <taxon>Streptophyta</taxon>
        <taxon>Embryophyta</taxon>
        <taxon>Tracheophyta</taxon>
        <taxon>Spermatophyta</taxon>
        <taxon>Magnoliopsida</taxon>
        <taxon>eudicotyledons</taxon>
        <taxon>Gunneridae</taxon>
        <taxon>Pentapetalae</taxon>
        <taxon>rosids</taxon>
        <taxon>malvids</taxon>
        <taxon>Myrtales</taxon>
        <taxon>Myrtaceae</taxon>
        <taxon>Myrtoideae</taxon>
        <taxon>Eucalypteae</taxon>
        <taxon>Eucalyptus</taxon>
    </lineage>
</organism>
<gene>
    <name evidence="1" type="ORF">EUGRSUZ_G01673</name>
</gene>
<evidence type="ECO:0000313" key="2">
    <source>
        <dbReference type="Proteomes" id="UP000030711"/>
    </source>
</evidence>
<dbReference type="Proteomes" id="UP000030711">
    <property type="component" value="Chromosome 7"/>
</dbReference>
<reference evidence="1 2" key="1">
    <citation type="journal article" date="2014" name="Nature">
        <title>The genome of Eucalyptus grandis.</title>
        <authorList>
            <person name="Myburg A.A."/>
            <person name="Grattapaglia D."/>
            <person name="Tuskan G.A."/>
            <person name="Hellsten U."/>
            <person name="Hayes R.D."/>
            <person name="Grimwood J."/>
            <person name="Jenkins J."/>
            <person name="Lindquist E."/>
            <person name="Tice H."/>
            <person name="Bauer D."/>
            <person name="Goodstein D.M."/>
            <person name="Dubchak I."/>
            <person name="Poliakov A."/>
            <person name="Mizrachi E."/>
            <person name="Kullan A.R."/>
            <person name="Hussey S.G."/>
            <person name="Pinard D."/>
            <person name="van der Merwe K."/>
            <person name="Singh P."/>
            <person name="van Jaarsveld I."/>
            <person name="Silva-Junior O.B."/>
            <person name="Togawa R.C."/>
            <person name="Pappas M.R."/>
            <person name="Faria D.A."/>
            <person name="Sansaloni C.P."/>
            <person name="Petroli C.D."/>
            <person name="Yang X."/>
            <person name="Ranjan P."/>
            <person name="Tschaplinski T.J."/>
            <person name="Ye C.Y."/>
            <person name="Li T."/>
            <person name="Sterck L."/>
            <person name="Vanneste K."/>
            <person name="Murat F."/>
            <person name="Soler M."/>
            <person name="Clemente H.S."/>
            <person name="Saidi N."/>
            <person name="Cassan-Wang H."/>
            <person name="Dunand C."/>
            <person name="Hefer C.A."/>
            <person name="Bornberg-Bauer E."/>
            <person name="Kersting A.R."/>
            <person name="Vining K."/>
            <person name="Amarasinghe V."/>
            <person name="Ranik M."/>
            <person name="Naithani S."/>
            <person name="Elser J."/>
            <person name="Boyd A.E."/>
            <person name="Liston A."/>
            <person name="Spatafora J.W."/>
            <person name="Dharmwardhana P."/>
            <person name="Raja R."/>
            <person name="Sullivan C."/>
            <person name="Romanel E."/>
            <person name="Alves-Ferreira M."/>
            <person name="Kulheim C."/>
            <person name="Foley W."/>
            <person name="Carocha V."/>
            <person name="Paiva J."/>
            <person name="Kudrna D."/>
            <person name="Brommonschenkel S.H."/>
            <person name="Pasquali G."/>
            <person name="Byrne M."/>
            <person name="Rigault P."/>
            <person name="Tibbits J."/>
            <person name="Spokevicius A."/>
            <person name="Jones R.C."/>
            <person name="Steane D.A."/>
            <person name="Vaillancourt R.E."/>
            <person name="Potts B.M."/>
            <person name="Joubert F."/>
            <person name="Barry K."/>
            <person name="Pappas G.J."/>
            <person name="Strauss S.H."/>
            <person name="Jaiswal P."/>
            <person name="Grima-Pettenati J."/>
            <person name="Salse J."/>
            <person name="Van de Peer Y."/>
            <person name="Rokhsar D.S."/>
            <person name="Schmutz J."/>
        </authorList>
    </citation>
    <scope>NUCLEOTIDE SEQUENCE [LARGE SCALE GENOMIC DNA]</scope>
    <source>
        <strain evidence="2">cv. BRASUZ1</strain>
        <tissue evidence="1">Leaf extractions</tissue>
    </source>
</reference>
<sequence length="407" mass="45596">MVNAVKIYKPLLRATMRLAGLTPQKIEVEPGTVMNIWAPTRSKKNANNSKKPAVVFLHGFFADGILTWQFQVLALARDYAVYVPDLLFFGGSSTGDGRRTVGFQAECLARGLAKLGVQQCTVVGFSYGAVVAFRLAELQPELVESVVATCSGPVLTESLSRECLERLGFPTWSEFLLPDSASALKKLLEISSFHFPILPKCVFKHALECTFRSNLYTSSLKLLACQDAITSDDIKLEKSMSGLQQIYAFLVIGRQVMFDFRKERAELLEALVIPDEDFAFPRHYATTYSITTNKLADKIVYTKWTHIIRVYARLSQTILLLVIFVECSGNRPMIDMIFLQKVYLVWGENDRIFPLEVAQSLKENLGDNATLVCIEKAGHIVAVERPFVYNKCLKKILASIYKAGHTK</sequence>
<keyword evidence="2" id="KW-1185">Reference proteome</keyword>